<organism evidence="1 2">
    <name type="scientific">Dillenia turbinata</name>
    <dbReference type="NCBI Taxonomy" id="194707"/>
    <lineage>
        <taxon>Eukaryota</taxon>
        <taxon>Viridiplantae</taxon>
        <taxon>Streptophyta</taxon>
        <taxon>Embryophyta</taxon>
        <taxon>Tracheophyta</taxon>
        <taxon>Spermatophyta</taxon>
        <taxon>Magnoliopsida</taxon>
        <taxon>eudicotyledons</taxon>
        <taxon>Gunneridae</taxon>
        <taxon>Pentapetalae</taxon>
        <taxon>Dilleniales</taxon>
        <taxon>Dilleniaceae</taxon>
        <taxon>Dillenia</taxon>
    </lineage>
</organism>
<comment type="caution">
    <text evidence="1">The sequence shown here is derived from an EMBL/GenBank/DDBJ whole genome shotgun (WGS) entry which is preliminary data.</text>
</comment>
<evidence type="ECO:0000313" key="1">
    <source>
        <dbReference type="EMBL" id="KAK6918704.1"/>
    </source>
</evidence>
<sequence length="140" mass="15175">MGGLVTRVGPYRNLLDHLADPVNNNILTSLKGVYLQLNSPEASSSDKVKALADTPQFSNDNRTNTNINRKTSNTFSSFLKIPPVAACPLPWIADPSVLSLKLFSARSSHLSQVSFLTSLPQSFLNAKVISLLELTAHLAN</sequence>
<dbReference type="EMBL" id="JBAMMX010000022">
    <property type="protein sequence ID" value="KAK6918704.1"/>
    <property type="molecule type" value="Genomic_DNA"/>
</dbReference>
<dbReference type="Proteomes" id="UP001370490">
    <property type="component" value="Unassembled WGS sequence"/>
</dbReference>
<dbReference type="AlphaFoldDB" id="A0AAN8YXD9"/>
<name>A0AAN8YXD9_9MAGN</name>
<gene>
    <name evidence="1" type="ORF">RJ641_017126</name>
</gene>
<reference evidence="1 2" key="1">
    <citation type="submission" date="2023-12" db="EMBL/GenBank/DDBJ databases">
        <title>A high-quality genome assembly for Dillenia turbinata (Dilleniales).</title>
        <authorList>
            <person name="Chanderbali A."/>
        </authorList>
    </citation>
    <scope>NUCLEOTIDE SEQUENCE [LARGE SCALE GENOMIC DNA]</scope>
    <source>
        <strain evidence="1">LSX21</strain>
        <tissue evidence="1">Leaf</tissue>
    </source>
</reference>
<protein>
    <submittedName>
        <fullName evidence="1">Uncharacterized protein</fullName>
    </submittedName>
</protein>
<proteinExistence type="predicted"/>
<evidence type="ECO:0000313" key="2">
    <source>
        <dbReference type="Proteomes" id="UP001370490"/>
    </source>
</evidence>
<accession>A0AAN8YXD9</accession>
<keyword evidence="2" id="KW-1185">Reference proteome</keyword>